<evidence type="ECO:0000313" key="2">
    <source>
        <dbReference type="Proteomes" id="UP001501624"/>
    </source>
</evidence>
<name>A0ABP7HG25_9PSEU</name>
<protein>
    <submittedName>
        <fullName evidence="1">Uncharacterized protein</fullName>
    </submittedName>
</protein>
<keyword evidence="2" id="KW-1185">Reference proteome</keyword>
<accession>A0ABP7HG25</accession>
<proteinExistence type="predicted"/>
<organism evidence="1 2">
    <name type="scientific">Amycolatopsis tucumanensis</name>
    <dbReference type="NCBI Taxonomy" id="401106"/>
    <lineage>
        <taxon>Bacteria</taxon>
        <taxon>Bacillati</taxon>
        <taxon>Actinomycetota</taxon>
        <taxon>Actinomycetes</taxon>
        <taxon>Pseudonocardiales</taxon>
        <taxon>Pseudonocardiaceae</taxon>
        <taxon>Amycolatopsis</taxon>
    </lineage>
</organism>
<dbReference type="EMBL" id="BAABCM010000001">
    <property type="protein sequence ID" value="GAA3791432.1"/>
    <property type="molecule type" value="Genomic_DNA"/>
</dbReference>
<evidence type="ECO:0000313" key="1">
    <source>
        <dbReference type="EMBL" id="GAA3791432.1"/>
    </source>
</evidence>
<sequence length="95" mass="10883">MADMALYPGVARELLERCDEYRKRILALWEFKTSVWGAAQTIVAAEERALHEFLKKPRGGLEIVEYTTGNAQVFDKTIPIVAERENQLEAYLNEP</sequence>
<comment type="caution">
    <text evidence="1">The sequence shown here is derived from an EMBL/GenBank/DDBJ whole genome shotgun (WGS) entry which is preliminary data.</text>
</comment>
<reference evidence="2" key="1">
    <citation type="journal article" date="2019" name="Int. J. Syst. Evol. Microbiol.">
        <title>The Global Catalogue of Microorganisms (GCM) 10K type strain sequencing project: providing services to taxonomists for standard genome sequencing and annotation.</title>
        <authorList>
            <consortium name="The Broad Institute Genomics Platform"/>
            <consortium name="The Broad Institute Genome Sequencing Center for Infectious Disease"/>
            <person name="Wu L."/>
            <person name="Ma J."/>
        </authorList>
    </citation>
    <scope>NUCLEOTIDE SEQUENCE [LARGE SCALE GENOMIC DNA]</scope>
    <source>
        <strain evidence="2">JCM 17017</strain>
    </source>
</reference>
<gene>
    <name evidence="1" type="ORF">GCM10022380_04990</name>
</gene>
<dbReference type="Proteomes" id="UP001501624">
    <property type="component" value="Unassembled WGS sequence"/>
</dbReference>